<evidence type="ECO:0000256" key="5">
    <source>
        <dbReference type="ARBA" id="ARBA00022989"/>
    </source>
</evidence>
<name>A0A0R1QQH9_9LACO</name>
<dbReference type="Proteomes" id="UP000051835">
    <property type="component" value="Unassembled WGS sequence"/>
</dbReference>
<evidence type="ECO:0000256" key="6">
    <source>
        <dbReference type="ARBA" id="ARBA00023065"/>
    </source>
</evidence>
<keyword evidence="4 8" id="KW-0812">Transmembrane</keyword>
<keyword evidence="5 8" id="KW-1133">Transmembrane helix</keyword>
<feature type="transmembrane region" description="Helical" evidence="8">
    <location>
        <begin position="240"/>
        <end position="258"/>
    </location>
</feature>
<keyword evidence="7 8" id="KW-0472">Membrane</keyword>
<keyword evidence="3" id="KW-1003">Cell membrane</keyword>
<evidence type="ECO:0000313" key="9">
    <source>
        <dbReference type="EMBL" id="KRL46665.1"/>
    </source>
</evidence>
<dbReference type="AlphaFoldDB" id="A0A0R1QQH9"/>
<evidence type="ECO:0000313" key="10">
    <source>
        <dbReference type="Proteomes" id="UP000051835"/>
    </source>
</evidence>
<dbReference type="GO" id="GO:0008324">
    <property type="term" value="F:monoatomic cation transmembrane transporter activity"/>
    <property type="evidence" value="ECO:0007669"/>
    <property type="project" value="InterPro"/>
</dbReference>
<comment type="caution">
    <text evidence="9">The sequence shown here is derived from an EMBL/GenBank/DDBJ whole genome shotgun (WGS) entry which is preliminary data.</text>
</comment>
<feature type="transmembrane region" description="Helical" evidence="8">
    <location>
        <begin position="359"/>
        <end position="380"/>
    </location>
</feature>
<dbReference type="EMBL" id="AZFC01000035">
    <property type="protein sequence ID" value="KRL46665.1"/>
    <property type="molecule type" value="Genomic_DNA"/>
</dbReference>
<gene>
    <name evidence="9" type="ORF">FD37_GL000131</name>
</gene>
<proteinExistence type="predicted"/>
<reference evidence="9 10" key="1">
    <citation type="journal article" date="2015" name="Genome Announc.">
        <title>Expanding the biotechnology potential of lactobacilli through comparative genomics of 213 strains and associated genera.</title>
        <authorList>
            <person name="Sun Z."/>
            <person name="Harris H.M."/>
            <person name="McCann A."/>
            <person name="Guo C."/>
            <person name="Argimon S."/>
            <person name="Zhang W."/>
            <person name="Yang X."/>
            <person name="Jeffery I.B."/>
            <person name="Cooney J.C."/>
            <person name="Kagawa T.F."/>
            <person name="Liu W."/>
            <person name="Song Y."/>
            <person name="Salvetti E."/>
            <person name="Wrobel A."/>
            <person name="Rasinkangas P."/>
            <person name="Parkhill J."/>
            <person name="Rea M.C."/>
            <person name="O'Sullivan O."/>
            <person name="Ritari J."/>
            <person name="Douillard F.P."/>
            <person name="Paul Ross R."/>
            <person name="Yang R."/>
            <person name="Briner A.E."/>
            <person name="Felis G.E."/>
            <person name="de Vos W.M."/>
            <person name="Barrangou R."/>
            <person name="Klaenhammer T.R."/>
            <person name="Caufield P.W."/>
            <person name="Cui Y."/>
            <person name="Zhang H."/>
            <person name="O'Toole P.W."/>
        </authorList>
    </citation>
    <scope>NUCLEOTIDE SEQUENCE [LARGE SCALE GENOMIC DNA]</scope>
    <source>
        <strain evidence="9 10">DSM 15429</strain>
    </source>
</reference>
<feature type="transmembrane region" description="Helical" evidence="8">
    <location>
        <begin position="139"/>
        <end position="160"/>
    </location>
</feature>
<organism evidence="9 10">
    <name type="scientific">Levilactobacillus spicheri DSM 15429</name>
    <dbReference type="NCBI Taxonomy" id="1423805"/>
    <lineage>
        <taxon>Bacteria</taxon>
        <taxon>Bacillati</taxon>
        <taxon>Bacillota</taxon>
        <taxon>Bacilli</taxon>
        <taxon>Lactobacillales</taxon>
        <taxon>Lactobacillaceae</taxon>
        <taxon>Levilactobacillus</taxon>
    </lineage>
</organism>
<dbReference type="Pfam" id="PF02386">
    <property type="entry name" value="TrkH"/>
    <property type="match status" value="1"/>
</dbReference>
<evidence type="ECO:0000256" key="1">
    <source>
        <dbReference type="ARBA" id="ARBA00004651"/>
    </source>
</evidence>
<dbReference type="InterPro" id="IPR003445">
    <property type="entry name" value="Cat_transpt"/>
</dbReference>
<evidence type="ECO:0000256" key="7">
    <source>
        <dbReference type="ARBA" id="ARBA00023136"/>
    </source>
</evidence>
<evidence type="ECO:0000256" key="3">
    <source>
        <dbReference type="ARBA" id="ARBA00022475"/>
    </source>
</evidence>
<dbReference type="GO" id="GO:0030001">
    <property type="term" value="P:metal ion transport"/>
    <property type="evidence" value="ECO:0007669"/>
    <property type="project" value="UniProtKB-ARBA"/>
</dbReference>
<evidence type="ECO:0000256" key="2">
    <source>
        <dbReference type="ARBA" id="ARBA00022448"/>
    </source>
</evidence>
<comment type="subcellular location">
    <subcellularLocation>
        <location evidence="1">Cell membrane</location>
        <topology evidence="1">Multi-pass membrane protein</topology>
    </subcellularLocation>
</comment>
<accession>A0A0R1QQH9</accession>
<dbReference type="PANTHER" id="PTHR32024">
    <property type="entry name" value="TRK SYSTEM POTASSIUM UPTAKE PROTEIN TRKG-RELATED"/>
    <property type="match status" value="1"/>
</dbReference>
<evidence type="ECO:0000256" key="8">
    <source>
        <dbReference type="SAM" id="Phobius"/>
    </source>
</evidence>
<feature type="transmembrane region" description="Helical" evidence="8">
    <location>
        <begin position="418"/>
        <end position="442"/>
    </location>
</feature>
<feature type="transmembrane region" description="Helical" evidence="8">
    <location>
        <begin position="58"/>
        <end position="74"/>
    </location>
</feature>
<feature type="transmembrane region" description="Helical" evidence="8">
    <location>
        <begin position="203"/>
        <end position="228"/>
    </location>
</feature>
<evidence type="ECO:0000256" key="4">
    <source>
        <dbReference type="ARBA" id="ARBA00022692"/>
    </source>
</evidence>
<feature type="transmembrane region" description="Helical" evidence="8">
    <location>
        <begin position="304"/>
        <end position="325"/>
    </location>
</feature>
<dbReference type="PATRIC" id="fig|1423805.4.peg.135"/>
<keyword evidence="6" id="KW-0406">Ion transport</keyword>
<feature type="transmembrane region" description="Helical" evidence="8">
    <location>
        <begin position="392"/>
        <end position="412"/>
    </location>
</feature>
<dbReference type="GO" id="GO:0005886">
    <property type="term" value="C:plasma membrane"/>
    <property type="evidence" value="ECO:0007669"/>
    <property type="project" value="UniProtKB-SubCell"/>
</dbReference>
<dbReference type="PANTHER" id="PTHR32024:SF1">
    <property type="entry name" value="KTR SYSTEM POTASSIUM UPTAKE PROTEIN B"/>
    <property type="match status" value="1"/>
</dbReference>
<feature type="transmembrane region" description="Helical" evidence="8">
    <location>
        <begin position="86"/>
        <end position="110"/>
    </location>
</feature>
<protein>
    <submittedName>
        <fullName evidence="9">Trk-type K+ transport system, membrane component</fullName>
    </submittedName>
</protein>
<keyword evidence="2" id="KW-0813">Transport</keyword>
<sequence>MKMQREKETMKKLAKLSIFNTLSKKMVWGFILIIFLGSLLLSLPIATSHQQGTALIDILFTAASATCITGLTVVNTATHWSLFGQVVILGMAEIGALGYMTFAVLLFNIIRRHRSMGLSTQLMVKESLNLENLSDTKSVMKYVIGLSAVFQLGGVGLLAVDFIPRFGWKRGLYVSVYHSVMSFCNAGFDVFGDSLMRFRNDSYVLLVTIVLIVGGGLGFLVWRDLLLYHERKRLSLNSKLTLTTTGTLFVLGFVILLVTEGNLSGLLGDHMSWVNRTINTLFLSVTPRTAGIVTLPTNSLHSGSIFLIMILMFVGGTPGSTAGGIKTTTFGVLMLQSIAQLRGREDVEFSHRRFSQANISRALLLVFLASIVITLATLVLTQTEKIPQGYGLEYIVFEVLSAFGTVGLSLGLTPHLTVIGKVIIMILMFVGRVGIFTSLYALSKRQPKVSRLRYPEENILIG</sequence>